<name>A0A160TV98_9ZZZZ</name>
<gene>
    <name evidence="1" type="ORF">MGWOODY_XGa474</name>
</gene>
<dbReference type="EMBL" id="CZRL01000124">
    <property type="protein sequence ID" value="CUS55255.1"/>
    <property type="molecule type" value="Genomic_DNA"/>
</dbReference>
<organism evidence="1">
    <name type="scientific">hydrothermal vent metagenome</name>
    <dbReference type="NCBI Taxonomy" id="652676"/>
    <lineage>
        <taxon>unclassified sequences</taxon>
        <taxon>metagenomes</taxon>
        <taxon>ecological metagenomes</taxon>
    </lineage>
</organism>
<proteinExistence type="predicted"/>
<protein>
    <submittedName>
        <fullName evidence="1">Uncharacterized protein</fullName>
    </submittedName>
</protein>
<dbReference type="AlphaFoldDB" id="A0A160TV98"/>
<reference evidence="1" key="1">
    <citation type="submission" date="2015-10" db="EMBL/GenBank/DDBJ databases">
        <authorList>
            <person name="Gilbert D.G."/>
        </authorList>
    </citation>
    <scope>NUCLEOTIDE SEQUENCE</scope>
</reference>
<evidence type="ECO:0000313" key="1">
    <source>
        <dbReference type="EMBL" id="CUS55255.1"/>
    </source>
</evidence>
<sequence length="49" mass="5257">MAVNAGKQFYLPNRPDAEVGAAGNHQEFPANRAKQTVSTLDLTISAWIG</sequence>
<accession>A0A160TV98</accession>